<dbReference type="GO" id="GO:0015886">
    <property type="term" value="P:heme transport"/>
    <property type="evidence" value="ECO:0007669"/>
    <property type="project" value="InterPro"/>
</dbReference>
<keyword evidence="10 12" id="KW-1133">Transmembrane helix</keyword>
<dbReference type="AlphaFoldDB" id="X7EFN3"/>
<evidence type="ECO:0000256" key="5">
    <source>
        <dbReference type="ARBA" id="ARBA00022448"/>
    </source>
</evidence>
<keyword evidence="6 12" id="KW-1003">Cell membrane</keyword>
<reference evidence="13 14" key="1">
    <citation type="submission" date="2014-01" db="EMBL/GenBank/DDBJ databases">
        <title>Roseivivax halodurans JCM 10272 Genome Sequencing.</title>
        <authorList>
            <person name="Lai Q."/>
            <person name="Li G."/>
            <person name="Shao Z."/>
        </authorList>
    </citation>
    <scope>NUCLEOTIDE SEQUENCE [LARGE SCALE GENOMIC DNA]</scope>
    <source>
        <strain evidence="13 14">JCM 10272</strain>
    </source>
</reference>
<name>X7EFN3_9RHOB</name>
<sequence>MMPDLGKYADTVLSAYAVSLVLIAALVALSIWRARRVRSDLEKVELRGKRS</sequence>
<dbReference type="RefSeq" id="WP_211241981.1">
    <property type="nucleotide sequence ID" value="NZ_JALZ01000009.1"/>
</dbReference>
<dbReference type="EMBL" id="JALZ01000009">
    <property type="protein sequence ID" value="ETX14700.1"/>
    <property type="molecule type" value="Genomic_DNA"/>
</dbReference>
<keyword evidence="8 12" id="KW-0812">Transmembrane</keyword>
<evidence type="ECO:0000256" key="4">
    <source>
        <dbReference type="ARBA" id="ARBA00016461"/>
    </source>
</evidence>
<dbReference type="Pfam" id="PF04995">
    <property type="entry name" value="CcmD"/>
    <property type="match status" value="1"/>
</dbReference>
<evidence type="ECO:0000256" key="3">
    <source>
        <dbReference type="ARBA" id="ARBA00008741"/>
    </source>
</evidence>
<comment type="caution">
    <text evidence="13">The sequence shown here is derived from an EMBL/GenBank/DDBJ whole genome shotgun (WGS) entry which is preliminary data.</text>
</comment>
<gene>
    <name evidence="13" type="ORF">OCH239_22120</name>
</gene>
<dbReference type="GO" id="GO:0005886">
    <property type="term" value="C:plasma membrane"/>
    <property type="evidence" value="ECO:0007669"/>
    <property type="project" value="UniProtKB-SubCell"/>
</dbReference>
<evidence type="ECO:0000256" key="9">
    <source>
        <dbReference type="ARBA" id="ARBA00022748"/>
    </source>
</evidence>
<evidence type="ECO:0000256" key="8">
    <source>
        <dbReference type="ARBA" id="ARBA00022692"/>
    </source>
</evidence>
<comment type="function">
    <text evidence="1 12">Required for the export of heme to the periplasm for the biogenesis of c-type cytochromes.</text>
</comment>
<feature type="transmembrane region" description="Helical" evidence="12">
    <location>
        <begin position="12"/>
        <end position="32"/>
    </location>
</feature>
<keyword evidence="9 12" id="KW-0201">Cytochrome c-type biogenesis</keyword>
<dbReference type="InterPro" id="IPR007078">
    <property type="entry name" value="Haem_export_protD_CcmD"/>
</dbReference>
<evidence type="ECO:0000313" key="13">
    <source>
        <dbReference type="EMBL" id="ETX14700.1"/>
    </source>
</evidence>
<dbReference type="GO" id="GO:0017004">
    <property type="term" value="P:cytochrome complex assembly"/>
    <property type="evidence" value="ECO:0007669"/>
    <property type="project" value="UniProtKB-KW"/>
</dbReference>
<evidence type="ECO:0000256" key="6">
    <source>
        <dbReference type="ARBA" id="ARBA00022475"/>
    </source>
</evidence>
<keyword evidence="5 12" id="KW-0813">Transport</keyword>
<comment type="subcellular location">
    <subcellularLocation>
        <location evidence="2 12">Cell inner membrane</location>
        <topology evidence="2 12">Single-pass membrane protein</topology>
    </subcellularLocation>
</comment>
<organism evidence="13 14">
    <name type="scientific">Roseivivax halodurans JCM 10272</name>
    <dbReference type="NCBI Taxonomy" id="1449350"/>
    <lineage>
        <taxon>Bacteria</taxon>
        <taxon>Pseudomonadati</taxon>
        <taxon>Pseudomonadota</taxon>
        <taxon>Alphaproteobacteria</taxon>
        <taxon>Rhodobacterales</taxon>
        <taxon>Roseobacteraceae</taxon>
        <taxon>Roseivivax</taxon>
    </lineage>
</organism>
<evidence type="ECO:0000256" key="1">
    <source>
        <dbReference type="ARBA" id="ARBA00002442"/>
    </source>
</evidence>
<evidence type="ECO:0000256" key="11">
    <source>
        <dbReference type="ARBA" id="ARBA00023136"/>
    </source>
</evidence>
<dbReference type="NCBIfam" id="TIGR03141">
    <property type="entry name" value="cytochro_ccmD"/>
    <property type="match status" value="1"/>
</dbReference>
<protein>
    <recommendedName>
        <fullName evidence="4 12">Heme exporter protein D</fullName>
    </recommendedName>
</protein>
<comment type="similarity">
    <text evidence="3 12">Belongs to the CcmD/CycX/HelD family.</text>
</comment>
<evidence type="ECO:0000256" key="2">
    <source>
        <dbReference type="ARBA" id="ARBA00004377"/>
    </source>
</evidence>
<evidence type="ECO:0000256" key="12">
    <source>
        <dbReference type="RuleBase" id="RU363101"/>
    </source>
</evidence>
<accession>X7EFN3</accession>
<keyword evidence="11 12" id="KW-0472">Membrane</keyword>
<evidence type="ECO:0000313" key="14">
    <source>
        <dbReference type="Proteomes" id="UP000022447"/>
    </source>
</evidence>
<proteinExistence type="inferred from homology"/>
<evidence type="ECO:0000256" key="7">
    <source>
        <dbReference type="ARBA" id="ARBA00022519"/>
    </source>
</evidence>
<keyword evidence="14" id="KW-1185">Reference proteome</keyword>
<evidence type="ECO:0000256" key="10">
    <source>
        <dbReference type="ARBA" id="ARBA00022989"/>
    </source>
</evidence>
<keyword evidence="7 12" id="KW-0997">Cell inner membrane</keyword>
<dbReference type="Proteomes" id="UP000022447">
    <property type="component" value="Unassembled WGS sequence"/>
</dbReference>
<dbReference type="STRING" id="1449350.OCH239_22120"/>
<dbReference type="eggNOG" id="COG3114">
    <property type="taxonomic scope" value="Bacteria"/>
</dbReference>